<comment type="caution">
    <text evidence="2">The sequence shown here is derived from an EMBL/GenBank/DDBJ whole genome shotgun (WGS) entry which is preliminary data.</text>
</comment>
<evidence type="ECO:0000256" key="1">
    <source>
        <dbReference type="SAM" id="Phobius"/>
    </source>
</evidence>
<protein>
    <submittedName>
        <fullName evidence="2">Uncharacterized protein</fullName>
    </submittedName>
</protein>
<gene>
    <name evidence="2" type="ORF">ONZ51_g9725</name>
</gene>
<evidence type="ECO:0000313" key="3">
    <source>
        <dbReference type="Proteomes" id="UP001215151"/>
    </source>
</evidence>
<keyword evidence="1" id="KW-1133">Transmembrane helix</keyword>
<evidence type="ECO:0000313" key="2">
    <source>
        <dbReference type="EMBL" id="KAJ8468312.1"/>
    </source>
</evidence>
<sequence>MNWTLASIVFVLACGPFAVNMWNISTLGVVGQSMRLTMICSGVGLSRSCAIASDLLIIAITWWNAIRNGSLDAMRHDGPKMSLTRVMVLNGTTYFLALVLLNTLHLTLTLLSIVGLTEPVSEVTIFTDPLTAVIICRFLLALHAANHKTTDMGSNTSWLGTLSEVNLGTFNFASSAVHSMESVVASEPTEGALVDDIRLDVRRPRHTGWASDLSLGATKARPHSMTLMADPYHIGTP</sequence>
<name>A0AAD7TKT5_9APHY</name>
<feature type="transmembrane region" description="Helical" evidence="1">
    <location>
        <begin position="87"/>
        <end position="111"/>
    </location>
</feature>
<organism evidence="2 3">
    <name type="scientific">Trametes cubensis</name>
    <dbReference type="NCBI Taxonomy" id="1111947"/>
    <lineage>
        <taxon>Eukaryota</taxon>
        <taxon>Fungi</taxon>
        <taxon>Dikarya</taxon>
        <taxon>Basidiomycota</taxon>
        <taxon>Agaricomycotina</taxon>
        <taxon>Agaricomycetes</taxon>
        <taxon>Polyporales</taxon>
        <taxon>Polyporaceae</taxon>
        <taxon>Trametes</taxon>
    </lineage>
</organism>
<dbReference type="Proteomes" id="UP001215151">
    <property type="component" value="Unassembled WGS sequence"/>
</dbReference>
<reference evidence="2" key="1">
    <citation type="submission" date="2022-11" db="EMBL/GenBank/DDBJ databases">
        <title>Genome Sequence of Cubamyces cubensis.</title>
        <authorList>
            <person name="Buettner E."/>
        </authorList>
    </citation>
    <scope>NUCLEOTIDE SEQUENCE</scope>
    <source>
        <strain evidence="2">MPL-01</strain>
    </source>
</reference>
<accession>A0AAD7TKT5</accession>
<proteinExistence type="predicted"/>
<feature type="transmembrane region" description="Helical" evidence="1">
    <location>
        <begin position="45"/>
        <end position="66"/>
    </location>
</feature>
<dbReference type="AlphaFoldDB" id="A0AAD7TKT5"/>
<dbReference type="EMBL" id="JAPEVG010000344">
    <property type="protein sequence ID" value="KAJ8468312.1"/>
    <property type="molecule type" value="Genomic_DNA"/>
</dbReference>
<keyword evidence="1" id="KW-0472">Membrane</keyword>
<keyword evidence="1" id="KW-0812">Transmembrane</keyword>
<feature type="transmembrane region" description="Helical" evidence="1">
    <location>
        <begin position="123"/>
        <end position="142"/>
    </location>
</feature>
<keyword evidence="3" id="KW-1185">Reference proteome</keyword>